<name>A0ABW1YJY8_9DEIO</name>
<evidence type="ECO:0000313" key="4">
    <source>
        <dbReference type="Proteomes" id="UP001596297"/>
    </source>
</evidence>
<reference evidence="4" key="2">
    <citation type="journal article" date="2019" name="Int. J. Syst. Evol. Microbiol.">
        <title>The Global Catalogue of Microorganisms (GCM) 10K type strain sequencing project: providing services to taxonomists for standard genome sequencing and annotation.</title>
        <authorList>
            <consortium name="The Broad Institute Genomics Platform"/>
            <consortium name="The Broad Institute Genome Sequencing Center for Infectious Disease"/>
            <person name="Wu L."/>
            <person name="Ma J."/>
        </authorList>
    </citation>
    <scope>NUCLEOTIDE SEQUENCE [LARGE SCALE GENOMIC DNA]</scope>
    <source>
        <strain evidence="4">CGMCC 1.15772</strain>
    </source>
</reference>
<dbReference type="EMBL" id="JBHSWD010000006">
    <property type="protein sequence ID" value="MFC6593121.1"/>
    <property type="molecule type" value="Genomic_DNA"/>
</dbReference>
<sequence length="65" mass="7379">MFNLTVATAHTFFVGGQGWLVHNEDEQEKPCLDERFWKPLLEGDTTKNGATGGHTQNSQYIRIDK</sequence>
<organism evidence="3 4">
    <name type="scientific">Deinococcus lacus</name>
    <dbReference type="NCBI Taxonomy" id="392561"/>
    <lineage>
        <taxon>Bacteria</taxon>
        <taxon>Thermotogati</taxon>
        <taxon>Deinococcota</taxon>
        <taxon>Deinococci</taxon>
        <taxon>Deinococcales</taxon>
        <taxon>Deinococcaceae</taxon>
        <taxon>Deinococcus</taxon>
    </lineage>
</organism>
<reference evidence="3" key="1">
    <citation type="journal article" date="2014" name="Int. J. Syst. Evol. Microbiol.">
        <title>Complete genome of a new Firmicutes species belonging to the dominant human colonic microbiota ('Ruminococcus bicirculans') reveals two chromosomes and a selective capacity to utilize plant glucans.</title>
        <authorList>
            <consortium name="NISC Comparative Sequencing Program"/>
            <person name="Wegmann U."/>
            <person name="Louis P."/>
            <person name="Goesmann A."/>
            <person name="Henrissat B."/>
            <person name="Duncan S.H."/>
            <person name="Flint H.J."/>
        </authorList>
    </citation>
    <scope>NUCLEOTIDE SEQUENCE</scope>
    <source>
        <strain evidence="3">NBRC 112440</strain>
    </source>
</reference>
<feature type="region of interest" description="Disordered" evidence="1">
    <location>
        <begin position="43"/>
        <end position="65"/>
    </location>
</feature>
<accession>A0ABW1YJY8</accession>
<dbReference type="EMBL" id="JBHSWD010000006">
    <property type="protein sequence ID" value="MFC6593194.1"/>
    <property type="molecule type" value="Genomic_DNA"/>
</dbReference>
<comment type="caution">
    <text evidence="3">The sequence shown here is derived from an EMBL/GenBank/DDBJ whole genome shotgun (WGS) entry which is preliminary data.</text>
</comment>
<feature type="compositionally biased region" description="Polar residues" evidence="1">
    <location>
        <begin position="46"/>
        <end position="65"/>
    </location>
</feature>
<evidence type="ECO:0000313" key="2">
    <source>
        <dbReference type="EMBL" id="MFC6593121.1"/>
    </source>
</evidence>
<gene>
    <name evidence="2" type="ORF">ACFP81_14605</name>
    <name evidence="3" type="ORF">ACFP81_15010</name>
</gene>
<protein>
    <submittedName>
        <fullName evidence="3">Uncharacterized protein</fullName>
    </submittedName>
</protein>
<keyword evidence="4" id="KW-1185">Reference proteome</keyword>
<evidence type="ECO:0000256" key="1">
    <source>
        <dbReference type="SAM" id="MobiDB-lite"/>
    </source>
</evidence>
<proteinExistence type="predicted"/>
<dbReference type="Proteomes" id="UP001596297">
    <property type="component" value="Unassembled WGS sequence"/>
</dbReference>
<evidence type="ECO:0000313" key="3">
    <source>
        <dbReference type="EMBL" id="MFC6593194.1"/>
    </source>
</evidence>
<reference evidence="3" key="3">
    <citation type="submission" date="2024-09" db="EMBL/GenBank/DDBJ databases">
        <authorList>
            <person name="Sun Q."/>
            <person name="Mori K."/>
        </authorList>
    </citation>
    <scope>NUCLEOTIDE SEQUENCE</scope>
    <source>
        <strain evidence="3">NBRC 112440</strain>
    </source>
</reference>